<evidence type="ECO:0000313" key="3">
    <source>
        <dbReference type="Proteomes" id="UP000305654"/>
    </source>
</evidence>
<name>A0A5R9JA10_9PROT</name>
<dbReference type="EMBL" id="VCDI01000001">
    <property type="protein sequence ID" value="TLU74415.1"/>
    <property type="molecule type" value="Genomic_DNA"/>
</dbReference>
<feature type="domain" description="Prolyl 4-hydroxylase alpha subunit Fe(2+) 2OG dioxygenase" evidence="1">
    <location>
        <begin position="143"/>
        <end position="239"/>
    </location>
</feature>
<sequence>MNVSLASSPRTDAPQITATQPFDSVVARMIPIDRLMAAKDELRTQFQAGKPYPHVVIDNFFDPEILRRLIADFPSQGGRDWIQYDTQNEIKATSRGIADLSLFTQAFFLQICAEPMMEFLRHVTGHADLVPDPLFHGGGLHESPRGGWLNVHVDWTQHPVLPLARRLNLIIYLNEGWDPAWGGALDLVDHVSKKAGASVSPLFNRAVIFETNDETLHGFPDPMTCPVDITRKSVSLFYWSPDPEAIKKASFITFLPGKKHTRLKAIARSFVPPITYVARDKLAALVRSRLRRNRTA</sequence>
<dbReference type="OrthoDB" id="9783171at2"/>
<dbReference type="Gene3D" id="2.60.120.620">
    <property type="entry name" value="q2cbj1_9rhob like domain"/>
    <property type="match status" value="1"/>
</dbReference>
<gene>
    <name evidence="2" type="ORF">FE263_04315</name>
</gene>
<proteinExistence type="predicted"/>
<comment type="caution">
    <text evidence="2">The sequence shown here is derived from an EMBL/GenBank/DDBJ whole genome shotgun (WGS) entry which is preliminary data.</text>
</comment>
<dbReference type="AlphaFoldDB" id="A0A5R9JA10"/>
<protein>
    <submittedName>
        <fullName evidence="2">2OG-Fe(II) oxygenase</fullName>
    </submittedName>
</protein>
<dbReference type="RefSeq" id="WP_138324666.1">
    <property type="nucleotide sequence ID" value="NZ_VCDI01000001.1"/>
</dbReference>
<dbReference type="Pfam" id="PF13640">
    <property type="entry name" value="2OG-FeII_Oxy_3"/>
    <property type="match status" value="1"/>
</dbReference>
<accession>A0A5R9JA10</accession>
<reference evidence="2 3" key="1">
    <citation type="submission" date="2019-05" db="EMBL/GenBank/DDBJ databases">
        <authorList>
            <person name="Pankratov T."/>
            <person name="Grouzdev D."/>
        </authorList>
    </citation>
    <scope>NUCLEOTIDE SEQUENCE [LARGE SCALE GENOMIC DNA]</scope>
    <source>
        <strain evidence="2 3">KEBCLARHB70R</strain>
    </source>
</reference>
<dbReference type="Proteomes" id="UP000305654">
    <property type="component" value="Unassembled WGS sequence"/>
</dbReference>
<evidence type="ECO:0000259" key="1">
    <source>
        <dbReference type="Pfam" id="PF13640"/>
    </source>
</evidence>
<evidence type="ECO:0000313" key="2">
    <source>
        <dbReference type="EMBL" id="TLU74415.1"/>
    </source>
</evidence>
<dbReference type="InterPro" id="IPR044862">
    <property type="entry name" value="Pro_4_hyd_alph_FE2OG_OXY"/>
</dbReference>
<organism evidence="2 3">
    <name type="scientific">Lichenicoccus roseus</name>
    <dbReference type="NCBI Taxonomy" id="2683649"/>
    <lineage>
        <taxon>Bacteria</taxon>
        <taxon>Pseudomonadati</taxon>
        <taxon>Pseudomonadota</taxon>
        <taxon>Alphaproteobacteria</taxon>
        <taxon>Acetobacterales</taxon>
        <taxon>Acetobacteraceae</taxon>
        <taxon>Lichenicoccus</taxon>
    </lineage>
</organism>
<keyword evidence="3" id="KW-1185">Reference proteome</keyword>